<dbReference type="Proteomes" id="UP001163255">
    <property type="component" value="Chromosome"/>
</dbReference>
<reference evidence="2" key="1">
    <citation type="submission" date="2022-10" db="EMBL/GenBank/DDBJ databases">
        <title>Completed Genome Sequence of two octocoral isolated bacterium, Endozoicomonas euniceicola EF212T and Endozoicomonas gorgoniicola PS125T.</title>
        <authorList>
            <person name="Chiou Y.-J."/>
            <person name="Chen Y.-H."/>
        </authorList>
    </citation>
    <scope>NUCLEOTIDE SEQUENCE</scope>
    <source>
        <strain evidence="2">EF212</strain>
    </source>
</reference>
<organism evidence="2 3">
    <name type="scientific">Endozoicomonas euniceicola</name>
    <dbReference type="NCBI Taxonomy" id="1234143"/>
    <lineage>
        <taxon>Bacteria</taxon>
        <taxon>Pseudomonadati</taxon>
        <taxon>Pseudomonadota</taxon>
        <taxon>Gammaproteobacteria</taxon>
        <taxon>Oceanospirillales</taxon>
        <taxon>Endozoicomonadaceae</taxon>
        <taxon>Endozoicomonas</taxon>
    </lineage>
</organism>
<keyword evidence="1" id="KW-0812">Transmembrane</keyword>
<evidence type="ECO:0000313" key="3">
    <source>
        <dbReference type="Proteomes" id="UP001163255"/>
    </source>
</evidence>
<sequence length="75" mass="8466">MRIVLSALLKLAAIASLGFWWMWLFLGTAYYYLIQHDSLWSSMQSGAGMTLVVFVLGMLSVQISEVLAPMEEYTD</sequence>
<accession>A0ABY6GZR3</accession>
<keyword evidence="1" id="KW-0472">Membrane</keyword>
<evidence type="ECO:0000313" key="2">
    <source>
        <dbReference type="EMBL" id="UYM18284.1"/>
    </source>
</evidence>
<name>A0ABY6GZR3_9GAMM</name>
<proteinExistence type="predicted"/>
<dbReference type="EMBL" id="CP103300">
    <property type="protein sequence ID" value="UYM18284.1"/>
    <property type="molecule type" value="Genomic_DNA"/>
</dbReference>
<dbReference type="RefSeq" id="WP_262601037.1">
    <property type="nucleotide sequence ID" value="NZ_CP103300.1"/>
</dbReference>
<keyword evidence="3" id="KW-1185">Reference proteome</keyword>
<feature type="transmembrane region" description="Helical" evidence="1">
    <location>
        <begin position="12"/>
        <end position="33"/>
    </location>
</feature>
<feature type="transmembrane region" description="Helical" evidence="1">
    <location>
        <begin position="39"/>
        <end position="61"/>
    </location>
</feature>
<keyword evidence="1" id="KW-1133">Transmembrane helix</keyword>
<gene>
    <name evidence="2" type="ORF">NX720_10375</name>
</gene>
<protein>
    <submittedName>
        <fullName evidence="2">Uncharacterized protein</fullName>
    </submittedName>
</protein>
<evidence type="ECO:0000256" key="1">
    <source>
        <dbReference type="SAM" id="Phobius"/>
    </source>
</evidence>